<dbReference type="Pfam" id="PF14559">
    <property type="entry name" value="TPR_19"/>
    <property type="match status" value="1"/>
</dbReference>
<dbReference type="EMBL" id="MTKO01000040">
    <property type="protein sequence ID" value="RWX47208.1"/>
    <property type="molecule type" value="Genomic_DNA"/>
</dbReference>
<proteinExistence type="predicted"/>
<sequence>MTEENSITYNAAISIIMPFDNLFHRLSELIFNGCFPSSVHDQLAGELVKARLMKASARFDEALEVVDSTLHRLPDYPEALLLKAQILWEGYGNYPAAKACLQHVLQMKKMKNEQDETVRRWSENLLKEMLEEKRAQNRRAKADKRRR</sequence>
<name>A0A3S3QGX4_9BACT</name>
<protein>
    <recommendedName>
        <fullName evidence="3">Tetratricopeptide repeat-containing protein</fullName>
    </recommendedName>
</protein>
<dbReference type="Gene3D" id="1.25.40.10">
    <property type="entry name" value="Tetratricopeptide repeat domain"/>
    <property type="match status" value="1"/>
</dbReference>
<dbReference type="AlphaFoldDB" id="A0A3S3QGX4"/>
<reference evidence="1 2" key="1">
    <citation type="submission" date="2017-01" db="EMBL/GenBank/DDBJ databases">
        <title>The cable genome- insights into the physiology and evolution of filamentous bacteria capable of sulfide oxidation via long distance electron transfer.</title>
        <authorList>
            <person name="Schreiber L."/>
            <person name="Bjerg J.T."/>
            <person name="Boggild A."/>
            <person name="Van De Vossenberg J."/>
            <person name="Meysman F."/>
            <person name="Nielsen L.P."/>
            <person name="Schramm A."/>
            <person name="Kjeldsen K.U."/>
        </authorList>
    </citation>
    <scope>NUCLEOTIDE SEQUENCE [LARGE SCALE GENOMIC DNA]</scope>
    <source>
        <strain evidence="1">MCF</strain>
    </source>
</reference>
<dbReference type="Proteomes" id="UP000287853">
    <property type="component" value="Unassembled WGS sequence"/>
</dbReference>
<evidence type="ECO:0000313" key="2">
    <source>
        <dbReference type="Proteomes" id="UP000287853"/>
    </source>
</evidence>
<gene>
    <name evidence="1" type="ORF">H206_02521</name>
</gene>
<organism evidence="1 2">
    <name type="scientific">Candidatus Electrothrix aarhusensis</name>
    <dbReference type="NCBI Taxonomy" id="1859131"/>
    <lineage>
        <taxon>Bacteria</taxon>
        <taxon>Pseudomonadati</taxon>
        <taxon>Thermodesulfobacteriota</taxon>
        <taxon>Desulfobulbia</taxon>
        <taxon>Desulfobulbales</taxon>
        <taxon>Desulfobulbaceae</taxon>
        <taxon>Candidatus Electrothrix</taxon>
    </lineage>
</organism>
<evidence type="ECO:0008006" key="3">
    <source>
        <dbReference type="Google" id="ProtNLM"/>
    </source>
</evidence>
<comment type="caution">
    <text evidence="1">The sequence shown here is derived from an EMBL/GenBank/DDBJ whole genome shotgun (WGS) entry which is preliminary data.</text>
</comment>
<dbReference type="InterPro" id="IPR011990">
    <property type="entry name" value="TPR-like_helical_dom_sf"/>
</dbReference>
<accession>A0A3S3QGX4</accession>
<keyword evidence="2" id="KW-1185">Reference proteome</keyword>
<dbReference type="SUPFAM" id="SSF48452">
    <property type="entry name" value="TPR-like"/>
    <property type="match status" value="1"/>
</dbReference>
<evidence type="ECO:0000313" key="1">
    <source>
        <dbReference type="EMBL" id="RWX47208.1"/>
    </source>
</evidence>